<protein>
    <submittedName>
        <fullName evidence="4">Glycosyltransferase family 1 protein</fullName>
    </submittedName>
</protein>
<dbReference type="GO" id="GO:0016757">
    <property type="term" value="F:glycosyltransferase activity"/>
    <property type="evidence" value="ECO:0007669"/>
    <property type="project" value="InterPro"/>
</dbReference>
<dbReference type="CDD" id="cd03809">
    <property type="entry name" value="GT4_MtfB-like"/>
    <property type="match status" value="1"/>
</dbReference>
<sequence>MRHVLFNMPSQTGGVPSGVPRMAFKLIEGLLSQTEWSFTLRSPWARHELPLQLQSDRLGLITVPRPRILVANMFVEALSMPGLCRSRQVDLLVNVDPFGSPLGGPRRVTIVHDLYFRAVPEQFSRREMLTNDLILKSMLASSDRVICVSDATARDVQRWYPRAGQKTDVIHSSATLEAADMVSTQGGPVDPPYILVVGNGTPNKNLRVVANAFHHLATTFPRLKIVHVGKDDAETIASGLGQIAGERLVRLRGVDDDKLAQIYAGASCLCVPSLYEGFCLPILEAQDFGCPVVSSNVSAMPEIAGEGALYFEPADAPALAGHIEKLLTDEGLRQTLIEAGRKNRGRFSWHKTATRYASIFEDLMNGSSRA</sequence>
<organism evidence="4 5">
    <name type="scientific">Sphingomonas crocodyli</name>
    <dbReference type="NCBI Taxonomy" id="1979270"/>
    <lineage>
        <taxon>Bacteria</taxon>
        <taxon>Pseudomonadati</taxon>
        <taxon>Pseudomonadota</taxon>
        <taxon>Alphaproteobacteria</taxon>
        <taxon>Sphingomonadales</taxon>
        <taxon>Sphingomonadaceae</taxon>
        <taxon>Sphingomonas</taxon>
    </lineage>
</organism>
<feature type="domain" description="Glycosyl transferase family 1" evidence="2">
    <location>
        <begin position="188"/>
        <end position="342"/>
    </location>
</feature>
<dbReference type="OrthoDB" id="9801609at2"/>
<dbReference type="GO" id="GO:0009103">
    <property type="term" value="P:lipopolysaccharide biosynthetic process"/>
    <property type="evidence" value="ECO:0007669"/>
    <property type="project" value="TreeGrafter"/>
</dbReference>
<proteinExistence type="predicted"/>
<evidence type="ECO:0000313" key="4">
    <source>
        <dbReference type="EMBL" id="RVT90145.1"/>
    </source>
</evidence>
<dbReference type="Pfam" id="PF13439">
    <property type="entry name" value="Glyco_transf_4"/>
    <property type="match status" value="1"/>
</dbReference>
<dbReference type="PANTHER" id="PTHR46401:SF2">
    <property type="entry name" value="GLYCOSYLTRANSFERASE WBBK-RELATED"/>
    <property type="match status" value="1"/>
</dbReference>
<gene>
    <name evidence="4" type="ORF">EOD43_17715</name>
</gene>
<dbReference type="EMBL" id="SACN01000003">
    <property type="protein sequence ID" value="RVT90145.1"/>
    <property type="molecule type" value="Genomic_DNA"/>
</dbReference>
<dbReference type="Proteomes" id="UP000282971">
    <property type="component" value="Unassembled WGS sequence"/>
</dbReference>
<keyword evidence="5" id="KW-1185">Reference proteome</keyword>
<evidence type="ECO:0000259" key="2">
    <source>
        <dbReference type="Pfam" id="PF00534"/>
    </source>
</evidence>
<reference evidence="4 5" key="1">
    <citation type="submission" date="2019-01" db="EMBL/GenBank/DDBJ databases">
        <authorList>
            <person name="Chen W.-M."/>
        </authorList>
    </citation>
    <scope>NUCLEOTIDE SEQUENCE [LARGE SCALE GENOMIC DNA]</scope>
    <source>
        <strain evidence="4 5">CCP-7</strain>
    </source>
</reference>
<dbReference type="InterPro" id="IPR028098">
    <property type="entry name" value="Glyco_trans_4-like_N"/>
</dbReference>
<feature type="domain" description="Glycosyltransferase subfamily 4-like N-terminal" evidence="3">
    <location>
        <begin position="18"/>
        <end position="171"/>
    </location>
</feature>
<keyword evidence="1 4" id="KW-0808">Transferase</keyword>
<evidence type="ECO:0000259" key="3">
    <source>
        <dbReference type="Pfam" id="PF13439"/>
    </source>
</evidence>
<dbReference type="PANTHER" id="PTHR46401">
    <property type="entry name" value="GLYCOSYLTRANSFERASE WBBK-RELATED"/>
    <property type="match status" value="1"/>
</dbReference>
<dbReference type="Pfam" id="PF00534">
    <property type="entry name" value="Glycos_transf_1"/>
    <property type="match status" value="1"/>
</dbReference>
<evidence type="ECO:0000256" key="1">
    <source>
        <dbReference type="ARBA" id="ARBA00022679"/>
    </source>
</evidence>
<accession>A0A437LXJ6</accession>
<name>A0A437LXJ6_9SPHN</name>
<dbReference type="InterPro" id="IPR001296">
    <property type="entry name" value="Glyco_trans_1"/>
</dbReference>
<dbReference type="Gene3D" id="3.40.50.2000">
    <property type="entry name" value="Glycogen Phosphorylase B"/>
    <property type="match status" value="2"/>
</dbReference>
<dbReference type="SUPFAM" id="SSF53756">
    <property type="entry name" value="UDP-Glycosyltransferase/glycogen phosphorylase"/>
    <property type="match status" value="1"/>
</dbReference>
<evidence type="ECO:0000313" key="5">
    <source>
        <dbReference type="Proteomes" id="UP000282971"/>
    </source>
</evidence>
<dbReference type="AlphaFoldDB" id="A0A437LXJ6"/>
<comment type="caution">
    <text evidence="4">The sequence shown here is derived from an EMBL/GenBank/DDBJ whole genome shotgun (WGS) entry which is preliminary data.</text>
</comment>